<dbReference type="Pfam" id="PF00013">
    <property type="entry name" value="KH_1"/>
    <property type="match status" value="4"/>
</dbReference>
<dbReference type="EMBL" id="OZ021735">
    <property type="protein sequence ID" value="CAK9310528.1"/>
    <property type="molecule type" value="Genomic_DNA"/>
</dbReference>
<evidence type="ECO:0000313" key="5">
    <source>
        <dbReference type="EMBL" id="CAK9310528.1"/>
    </source>
</evidence>
<keyword evidence="1" id="KW-0677">Repeat</keyword>
<feature type="region of interest" description="Disordered" evidence="3">
    <location>
        <begin position="595"/>
        <end position="618"/>
    </location>
</feature>
<feature type="region of interest" description="Disordered" evidence="3">
    <location>
        <begin position="175"/>
        <end position="194"/>
    </location>
</feature>
<evidence type="ECO:0000313" key="6">
    <source>
        <dbReference type="Proteomes" id="UP001642487"/>
    </source>
</evidence>
<feature type="compositionally biased region" description="Polar residues" evidence="3">
    <location>
        <begin position="46"/>
        <end position="61"/>
    </location>
</feature>
<protein>
    <recommendedName>
        <fullName evidence="4">K Homology domain-containing protein</fullName>
    </recommendedName>
</protein>
<reference evidence="5 6" key="1">
    <citation type="submission" date="2024-03" db="EMBL/GenBank/DDBJ databases">
        <authorList>
            <person name="Gkanogiannis A."/>
            <person name="Becerra Lopez-Lavalle L."/>
        </authorList>
    </citation>
    <scope>NUCLEOTIDE SEQUENCE [LARGE SCALE GENOMIC DNA]</scope>
</reference>
<evidence type="ECO:0000256" key="2">
    <source>
        <dbReference type="PROSITE-ProRule" id="PRU00117"/>
    </source>
</evidence>
<dbReference type="SMART" id="SM00322">
    <property type="entry name" value="KH"/>
    <property type="match status" value="4"/>
</dbReference>
<sequence length="718" mass="77816">MQSMDTNFSPKRPLDAISDPNLSAGRSVRPRQLPPPPPPRLPSPVSTTAPASLGLNSTSRDTPVLKPSSPSDTLFRLLCPAFKVASILRRLCDVPGARIHIDEPLPSCDECVIVILAGSPSKPALTHPGNDREFREHDISRNVSSDAVAEDSDERSLAQQALLRIFESIVRMNEDSGENQEMQKKNVDSAPNDRISGGETDVLVVCRLLAPSHQVGRVLGRGGKVVDKIRQESMAQVKIFPKEQIPACASPQDELIQISGSFPAVMKALSSVSACLHDSSRVDSSNSSSTKPLGPTSHMPVQDEEPSPKRRYASHHNADYRSRSYSSIPGHENVGAGQRAAMEEDVVFRLLCQPDKVGSLIGKGGTIVRALQNETGASIKIVDTPDLDERVVMISARESLEQTYSPAQEAVIRVHCRIAEIGYELGTAVVARLLVHGQQIGYLVGRGGHIINEMRRGTGTSIQIFPREQIQNSGPVNDEVVQVIGNLQPVQDALFHITNRLRDTFFPMRPHVPNFNNPPYLSPLPETPPPLFRPGNNAHSPGCYPSQAGALRGTERLPFHSHPLDHQPAYPHNVSYGGNNMDGVPYPHGIERPGPGSFERPSPRSWTPQASNEIPKGPTDVGFGMVSRNESYGSGGPAHFLGATSMEIVIPQTLICHIYGENSTNIAHVQQISGAMVVVHDAKPGMFDGKVIVSGTPDQIRAAQRLVHAFILCGKTQS</sequence>
<gene>
    <name evidence="5" type="ORF">CITCOLO1_LOCUS2158</name>
</gene>
<dbReference type="PROSITE" id="PS50084">
    <property type="entry name" value="KH_TYPE_1"/>
    <property type="match status" value="4"/>
</dbReference>
<dbReference type="Gene3D" id="3.30.310.210">
    <property type="match status" value="1"/>
</dbReference>
<feature type="domain" description="K Homology" evidence="4">
    <location>
        <begin position="642"/>
        <end position="712"/>
    </location>
</feature>
<dbReference type="Gene3D" id="3.30.1370.10">
    <property type="entry name" value="K Homology domain, type 1"/>
    <property type="match status" value="2"/>
</dbReference>
<dbReference type="InterPro" id="IPR036612">
    <property type="entry name" value="KH_dom_type_1_sf"/>
</dbReference>
<dbReference type="Proteomes" id="UP001642487">
    <property type="component" value="Chromosome 1"/>
</dbReference>
<feature type="domain" description="K Homology" evidence="4">
    <location>
        <begin position="344"/>
        <end position="419"/>
    </location>
</feature>
<dbReference type="InterPro" id="IPR004088">
    <property type="entry name" value="KH_dom_type_1"/>
</dbReference>
<name>A0ABP0XQT6_9ROSI</name>
<dbReference type="CDD" id="cd22460">
    <property type="entry name" value="KH-I_PEPPER_rpt2_like"/>
    <property type="match status" value="2"/>
</dbReference>
<dbReference type="CDD" id="cd22459">
    <property type="entry name" value="KH-I_PEPPER_rpt1_like"/>
    <property type="match status" value="1"/>
</dbReference>
<evidence type="ECO:0000256" key="1">
    <source>
        <dbReference type="ARBA" id="ARBA00022737"/>
    </source>
</evidence>
<evidence type="ECO:0000256" key="3">
    <source>
        <dbReference type="SAM" id="MobiDB-lite"/>
    </source>
</evidence>
<accession>A0ABP0XQT6</accession>
<proteinExistence type="predicted"/>
<keyword evidence="6" id="KW-1185">Reference proteome</keyword>
<feature type="region of interest" description="Disordered" evidence="3">
    <location>
        <begin position="279"/>
        <end position="313"/>
    </location>
</feature>
<dbReference type="InterPro" id="IPR004087">
    <property type="entry name" value="KH_dom"/>
</dbReference>
<dbReference type="SUPFAM" id="SSF54791">
    <property type="entry name" value="Eukaryotic type KH-domain (KH-domain type I)"/>
    <property type="match status" value="4"/>
</dbReference>
<keyword evidence="2" id="KW-0694">RNA-binding</keyword>
<dbReference type="PANTHER" id="PTHR10288">
    <property type="entry name" value="KH DOMAIN CONTAINING RNA BINDING PROTEIN"/>
    <property type="match status" value="1"/>
</dbReference>
<organism evidence="5 6">
    <name type="scientific">Citrullus colocynthis</name>
    <name type="common">colocynth</name>
    <dbReference type="NCBI Taxonomy" id="252529"/>
    <lineage>
        <taxon>Eukaryota</taxon>
        <taxon>Viridiplantae</taxon>
        <taxon>Streptophyta</taxon>
        <taxon>Embryophyta</taxon>
        <taxon>Tracheophyta</taxon>
        <taxon>Spermatophyta</taxon>
        <taxon>Magnoliopsida</taxon>
        <taxon>eudicotyledons</taxon>
        <taxon>Gunneridae</taxon>
        <taxon>Pentapetalae</taxon>
        <taxon>rosids</taxon>
        <taxon>fabids</taxon>
        <taxon>Cucurbitales</taxon>
        <taxon>Cucurbitaceae</taxon>
        <taxon>Benincaseae</taxon>
        <taxon>Citrullus</taxon>
    </lineage>
</organism>
<feature type="domain" description="K Homology" evidence="4">
    <location>
        <begin position="427"/>
        <end position="502"/>
    </location>
</feature>
<feature type="region of interest" description="Disordered" evidence="3">
    <location>
        <begin position="1"/>
        <end position="69"/>
    </location>
</feature>
<evidence type="ECO:0000259" key="4">
    <source>
        <dbReference type="SMART" id="SM00322"/>
    </source>
</evidence>
<feature type="domain" description="K Homology" evidence="4">
    <location>
        <begin position="202"/>
        <end position="277"/>
    </location>
</feature>
<feature type="compositionally biased region" description="Pro residues" evidence="3">
    <location>
        <begin position="32"/>
        <end position="42"/>
    </location>
</feature>